<evidence type="ECO:0000256" key="4">
    <source>
        <dbReference type="ARBA" id="ARBA00022825"/>
    </source>
</evidence>
<accession>A0ABZ2SP94</accession>
<dbReference type="PRINTS" id="PR00834">
    <property type="entry name" value="PROTEASES2C"/>
</dbReference>
<feature type="transmembrane region" description="Helical" evidence="5">
    <location>
        <begin position="21"/>
        <end position="40"/>
    </location>
</feature>
<evidence type="ECO:0000313" key="7">
    <source>
        <dbReference type="EMBL" id="WYJ76221.1"/>
    </source>
</evidence>
<evidence type="ECO:0000256" key="2">
    <source>
        <dbReference type="ARBA" id="ARBA00022670"/>
    </source>
</evidence>
<sequence length="429" mass="44588">MARKNVTPNRTSNGVLKKFGIGLLGGVLGGMLSVGGFYYATGANDAASANEPLTSESTKDSTNDTQVSNVKVNVNSDVTSAVEKVQNAVVSIINLQATSSQSQWANPFETQEENSAELQPVGEGSGVIYKKDGKDAYIVTNNHVVDGQQGLEVVLTDGTKVKAELIGSDAYTDLAVLKIASDKVDTVATFGDSDSLKVGEPAIAIGSPLGSDYANSVTQGIISSLNRLVTNTNESGQAISINAIQTDAAINPGNSGGPLINVAGQVIGINSSKIASSSGSGVSVEGMGFAIPSNDVTNIIEQLEAKGEVTRPALGISMVDLSSISTQQQEQILKVPSSVVNGVVVSAVGSATPAEKAGIQQYDVITKIDGKDISSGTELRSALYSKSVGDTIEVTFYREDKEQTVKVELSVDQSIINNQNQTQNQQPQN</sequence>
<keyword evidence="5" id="KW-0812">Transmembrane</keyword>
<keyword evidence="2 7" id="KW-0645">Protease</keyword>
<evidence type="ECO:0000313" key="8">
    <source>
        <dbReference type="Proteomes" id="UP000664701"/>
    </source>
</evidence>
<dbReference type="Gene3D" id="2.30.42.10">
    <property type="match status" value="1"/>
</dbReference>
<dbReference type="RefSeq" id="WP_207942513.1">
    <property type="nucleotide sequence ID" value="NZ_CP147251.1"/>
</dbReference>
<dbReference type="InterPro" id="IPR051201">
    <property type="entry name" value="Chloro_Bact_Ser_Proteases"/>
</dbReference>
<dbReference type="InterPro" id="IPR043504">
    <property type="entry name" value="Peptidase_S1_PA_chymotrypsin"/>
</dbReference>
<dbReference type="PROSITE" id="PS50106">
    <property type="entry name" value="PDZ"/>
    <property type="match status" value="1"/>
</dbReference>
<gene>
    <name evidence="7" type="ORF">DOK78_000847</name>
</gene>
<dbReference type="GO" id="GO:0006508">
    <property type="term" value="P:proteolysis"/>
    <property type="evidence" value="ECO:0007669"/>
    <property type="project" value="UniProtKB-KW"/>
</dbReference>
<dbReference type="Proteomes" id="UP000664701">
    <property type="component" value="Chromosome"/>
</dbReference>
<dbReference type="SUPFAM" id="SSF50494">
    <property type="entry name" value="Trypsin-like serine proteases"/>
    <property type="match status" value="1"/>
</dbReference>
<organism evidence="7 8">
    <name type="scientific">Candidatus Enterococcus lowellii</name>
    <dbReference type="NCBI Taxonomy" id="2230877"/>
    <lineage>
        <taxon>Bacteria</taxon>
        <taxon>Bacillati</taxon>
        <taxon>Bacillota</taxon>
        <taxon>Bacilli</taxon>
        <taxon>Lactobacillales</taxon>
        <taxon>Enterococcaceae</taxon>
        <taxon>Enterococcus</taxon>
    </lineage>
</organism>
<keyword evidence="3" id="KW-0378">Hydrolase</keyword>
<keyword evidence="5" id="KW-0472">Membrane</keyword>
<proteinExistence type="inferred from homology"/>
<reference evidence="7 8" key="1">
    <citation type="submission" date="2024-03" db="EMBL/GenBank/DDBJ databases">
        <title>The Genome Sequence of Enterococcus sp. DIV2402.</title>
        <authorList>
            <consortium name="The Broad Institute Genomics Platform"/>
            <consortium name="The Broad Institute Microbial Omics Core"/>
            <consortium name="The Broad Institute Genomic Center for Infectious Diseases"/>
            <person name="Earl A."/>
            <person name="Manson A."/>
            <person name="Gilmore M."/>
            <person name="Schwartman J."/>
            <person name="Shea T."/>
            <person name="Abouelleil A."/>
            <person name="Cao P."/>
            <person name="Chapman S."/>
            <person name="Cusick C."/>
            <person name="Young S."/>
            <person name="Neafsey D."/>
            <person name="Nusbaum C."/>
            <person name="Birren B."/>
        </authorList>
    </citation>
    <scope>NUCLEOTIDE SEQUENCE [LARGE SCALE GENOMIC DNA]</scope>
    <source>
        <strain evidence="7 8">DIV2402</strain>
    </source>
</reference>
<dbReference type="EMBL" id="CP147251">
    <property type="protein sequence ID" value="WYJ76221.1"/>
    <property type="molecule type" value="Genomic_DNA"/>
</dbReference>
<dbReference type="PANTHER" id="PTHR43343">
    <property type="entry name" value="PEPTIDASE S12"/>
    <property type="match status" value="1"/>
</dbReference>
<dbReference type="PANTHER" id="PTHR43343:SF3">
    <property type="entry name" value="PROTEASE DO-LIKE 8, CHLOROPLASTIC"/>
    <property type="match status" value="1"/>
</dbReference>
<dbReference type="InterPro" id="IPR001478">
    <property type="entry name" value="PDZ"/>
</dbReference>
<dbReference type="InterPro" id="IPR009003">
    <property type="entry name" value="Peptidase_S1_PA"/>
</dbReference>
<dbReference type="InterPro" id="IPR036034">
    <property type="entry name" value="PDZ_sf"/>
</dbReference>
<evidence type="ECO:0000259" key="6">
    <source>
        <dbReference type="PROSITE" id="PS50106"/>
    </source>
</evidence>
<dbReference type="Gene3D" id="2.40.10.10">
    <property type="entry name" value="Trypsin-like serine proteases"/>
    <property type="match status" value="2"/>
</dbReference>
<evidence type="ECO:0000256" key="3">
    <source>
        <dbReference type="ARBA" id="ARBA00022801"/>
    </source>
</evidence>
<protein>
    <submittedName>
        <fullName evidence="7">Serine protease Do</fullName>
    </submittedName>
</protein>
<evidence type="ECO:0000256" key="1">
    <source>
        <dbReference type="ARBA" id="ARBA00010541"/>
    </source>
</evidence>
<dbReference type="Pfam" id="PF13365">
    <property type="entry name" value="Trypsin_2"/>
    <property type="match status" value="1"/>
</dbReference>
<dbReference type="SMART" id="SM00228">
    <property type="entry name" value="PDZ"/>
    <property type="match status" value="1"/>
</dbReference>
<dbReference type="Pfam" id="PF13180">
    <property type="entry name" value="PDZ_2"/>
    <property type="match status" value="1"/>
</dbReference>
<dbReference type="InterPro" id="IPR001940">
    <property type="entry name" value="Peptidase_S1C"/>
</dbReference>
<comment type="similarity">
    <text evidence="1">Belongs to the peptidase S1C family.</text>
</comment>
<feature type="domain" description="PDZ" evidence="6">
    <location>
        <begin position="298"/>
        <end position="400"/>
    </location>
</feature>
<keyword evidence="8" id="KW-1185">Reference proteome</keyword>
<keyword evidence="5" id="KW-1133">Transmembrane helix</keyword>
<name>A0ABZ2SP94_9ENTE</name>
<dbReference type="SUPFAM" id="SSF50156">
    <property type="entry name" value="PDZ domain-like"/>
    <property type="match status" value="1"/>
</dbReference>
<evidence type="ECO:0000256" key="5">
    <source>
        <dbReference type="SAM" id="Phobius"/>
    </source>
</evidence>
<dbReference type="GO" id="GO:0008233">
    <property type="term" value="F:peptidase activity"/>
    <property type="evidence" value="ECO:0007669"/>
    <property type="project" value="UniProtKB-KW"/>
</dbReference>
<keyword evidence="4" id="KW-0720">Serine protease</keyword>